<dbReference type="PROSITE" id="PS51123">
    <property type="entry name" value="OMPA_2"/>
    <property type="match status" value="1"/>
</dbReference>
<name>A0A160IQW6_9BACL</name>
<evidence type="ECO:0000313" key="5">
    <source>
        <dbReference type="Proteomes" id="UP000076623"/>
    </source>
</evidence>
<sequence length="231" mass="26230">MKARKSYYNDDNQETQEIFWPSFTDMMSMMVLVMIFIAILAYVQSIYNAYDQAQIKRELGQVAEVKKHISDLIQKQLEENVGKDKIIRGPNNTISVEGNILFDTGSADISEKGKQVLDPLADALAAIIEEKDMSQYLYIILIEGHTDSVPYDNWSLSTKRAVAVVDYLGKANPKLAKKEYAQYLAATGYSEYKPIAKGNSADALQKNRRISFQIILDDDKWQSKLKEIVDQ</sequence>
<dbReference type="Gene3D" id="3.30.1330.60">
    <property type="entry name" value="OmpA-like domain"/>
    <property type="match status" value="1"/>
</dbReference>
<accession>A0A160IQW6</accession>
<dbReference type="AlphaFoldDB" id="A0A160IQW6"/>
<dbReference type="SUPFAM" id="SSF103088">
    <property type="entry name" value="OmpA-like"/>
    <property type="match status" value="1"/>
</dbReference>
<dbReference type="STRING" id="1221500.ABE65_019620"/>
<dbReference type="CDD" id="cd07185">
    <property type="entry name" value="OmpA_C-like"/>
    <property type="match status" value="1"/>
</dbReference>
<evidence type="ECO:0000256" key="2">
    <source>
        <dbReference type="SAM" id="Phobius"/>
    </source>
</evidence>
<keyword evidence="2" id="KW-1133">Transmembrane helix</keyword>
<keyword evidence="2" id="KW-0812">Transmembrane</keyword>
<evidence type="ECO:0000313" key="4">
    <source>
        <dbReference type="EMBL" id="ANC78888.1"/>
    </source>
</evidence>
<gene>
    <name evidence="4" type="ORF">ABE65_019620</name>
</gene>
<evidence type="ECO:0000256" key="1">
    <source>
        <dbReference type="PROSITE-ProRule" id="PRU00473"/>
    </source>
</evidence>
<feature type="domain" description="OmpA-like" evidence="3">
    <location>
        <begin position="89"/>
        <end position="218"/>
    </location>
</feature>
<organism evidence="4 5">
    <name type="scientific">Fictibacillus phosphorivorans</name>
    <dbReference type="NCBI Taxonomy" id="1221500"/>
    <lineage>
        <taxon>Bacteria</taxon>
        <taxon>Bacillati</taxon>
        <taxon>Bacillota</taxon>
        <taxon>Bacilli</taxon>
        <taxon>Bacillales</taxon>
        <taxon>Fictibacillaceae</taxon>
        <taxon>Fictibacillus</taxon>
    </lineage>
</organism>
<dbReference type="Pfam" id="PF00691">
    <property type="entry name" value="OmpA"/>
    <property type="match status" value="1"/>
</dbReference>
<reference evidence="4 5" key="1">
    <citation type="submission" date="2016-04" db="EMBL/GenBank/DDBJ databases">
        <title>Complete genome sequence of Fictibacillus phosphorivorans G25-29, a strain toxic to nematodes.</title>
        <authorList>
            <person name="Zheng Z."/>
        </authorList>
    </citation>
    <scope>NUCLEOTIDE SEQUENCE [LARGE SCALE GENOMIC DNA]</scope>
    <source>
        <strain evidence="4 5">G25-29</strain>
    </source>
</reference>
<dbReference type="GO" id="GO:0016020">
    <property type="term" value="C:membrane"/>
    <property type="evidence" value="ECO:0007669"/>
    <property type="project" value="UniProtKB-UniRule"/>
</dbReference>
<keyword evidence="4" id="KW-0966">Cell projection</keyword>
<evidence type="ECO:0000259" key="3">
    <source>
        <dbReference type="PROSITE" id="PS51123"/>
    </source>
</evidence>
<dbReference type="InterPro" id="IPR036737">
    <property type="entry name" value="OmpA-like_sf"/>
</dbReference>
<dbReference type="PANTHER" id="PTHR30329">
    <property type="entry name" value="STATOR ELEMENT OF FLAGELLAR MOTOR COMPLEX"/>
    <property type="match status" value="1"/>
</dbReference>
<dbReference type="InterPro" id="IPR050330">
    <property type="entry name" value="Bact_OuterMem_StrucFunc"/>
</dbReference>
<keyword evidence="4" id="KW-0969">Cilium</keyword>
<keyword evidence="5" id="KW-1185">Reference proteome</keyword>
<protein>
    <submittedName>
        <fullName evidence="4">Flagellar motor protein MotB</fullName>
    </submittedName>
</protein>
<dbReference type="KEGG" id="fpn:ABE65_019620"/>
<dbReference type="PANTHER" id="PTHR30329:SF21">
    <property type="entry name" value="LIPOPROTEIN YIAD-RELATED"/>
    <property type="match status" value="1"/>
</dbReference>
<dbReference type="Proteomes" id="UP000076623">
    <property type="component" value="Chromosome"/>
</dbReference>
<dbReference type="EMBL" id="CP015378">
    <property type="protein sequence ID" value="ANC78888.1"/>
    <property type="molecule type" value="Genomic_DNA"/>
</dbReference>
<keyword evidence="4" id="KW-0282">Flagellum</keyword>
<keyword evidence="1 2" id="KW-0472">Membrane</keyword>
<dbReference type="InterPro" id="IPR006665">
    <property type="entry name" value="OmpA-like"/>
</dbReference>
<feature type="transmembrane region" description="Helical" evidence="2">
    <location>
        <begin position="26"/>
        <end position="47"/>
    </location>
</feature>
<proteinExistence type="predicted"/>
<dbReference type="RefSeq" id="WP_066398742.1">
    <property type="nucleotide sequence ID" value="NZ_CP015378.1"/>
</dbReference>